<comment type="function">
    <text evidence="9">Putative oxygen sensor; modulates the activity of FixJ, a transcriptional activator of nitrogen fixation fixK gene. FixL probably acts as a kinase that phosphorylates FixJ.</text>
</comment>
<evidence type="ECO:0000256" key="8">
    <source>
        <dbReference type="ARBA" id="ARBA00023012"/>
    </source>
</evidence>
<keyword evidence="15" id="KW-1185">Reference proteome</keyword>
<comment type="catalytic activity">
    <reaction evidence="1">
        <text>ATP + protein L-histidine = ADP + protein N-phospho-L-histidine.</text>
        <dbReference type="EC" id="2.7.13.3"/>
    </reaction>
</comment>
<reference evidence="14" key="1">
    <citation type="journal article" date="2014" name="Int. J. Syst. Evol. Microbiol.">
        <title>Complete genome sequence of Corynebacterium casei LMG S-19264T (=DSM 44701T), isolated from a smear-ripened cheese.</title>
        <authorList>
            <consortium name="US DOE Joint Genome Institute (JGI-PGF)"/>
            <person name="Walter F."/>
            <person name="Albersmeier A."/>
            <person name="Kalinowski J."/>
            <person name="Ruckert C."/>
        </authorList>
    </citation>
    <scope>NUCLEOTIDE SEQUENCE</scope>
    <source>
        <strain evidence="14">VKM B-1513</strain>
    </source>
</reference>
<evidence type="ECO:0000256" key="6">
    <source>
        <dbReference type="ARBA" id="ARBA00022777"/>
    </source>
</evidence>
<dbReference type="SMART" id="SM00387">
    <property type="entry name" value="HATPase_c"/>
    <property type="match status" value="1"/>
</dbReference>
<evidence type="ECO:0000259" key="11">
    <source>
        <dbReference type="PROSITE" id="PS50109"/>
    </source>
</evidence>
<sequence>MPFERITGWTPDEIVGRRASFLYPPDTPADARLDALLSDAAEAGYHEDHSDRMTRDGNRFLATVITMPVRTADGGLNGFVKLVCDRADIDAAVDVLRLREAHLSAVVEAVPAAVVTIDESGIIRAFSRNAERQFGYAANEVVGLNVSILMPAPYREEHDGYLARYLETGEKRVIGIGRVVTGERKDGGTFPMELNIGETRAGEQRYFTGFIRDLTERRKAEVRMQELQSELTHISRLTALGEMASSLAHELNQPLAAVTNYLKGCRRMIEQGDATDTAVLVQALDRAADQAMRAGQIVNRLREFVAHGESERRVERVGKLVEEAGALALVGAQDQGVQVRFDLDPRASHVLADRIQIQQVLLNLMRNALEAMEGSDRRALTVSTWLRADEYIEFRVSDTGPGLSEYIASRLFQPFVTSKPHGMGVGLSICRTIVEAHGGRIWVEPNSGGGTVFAFTLGTIDPEGRDE</sequence>
<evidence type="ECO:0000313" key="15">
    <source>
        <dbReference type="Proteomes" id="UP001143486"/>
    </source>
</evidence>
<keyword evidence="3" id="KW-0597">Phosphoprotein</keyword>
<evidence type="ECO:0000256" key="9">
    <source>
        <dbReference type="ARBA" id="ARBA00059827"/>
    </source>
</evidence>
<dbReference type="GO" id="GO:0000155">
    <property type="term" value="F:phosphorelay sensor kinase activity"/>
    <property type="evidence" value="ECO:0007669"/>
    <property type="project" value="InterPro"/>
</dbReference>
<feature type="domain" description="PAC" evidence="13">
    <location>
        <begin position="167"/>
        <end position="226"/>
    </location>
</feature>
<dbReference type="SUPFAM" id="SSF55785">
    <property type="entry name" value="PYP-like sensor domain (PAS domain)"/>
    <property type="match status" value="2"/>
</dbReference>
<keyword evidence="5" id="KW-0547">Nucleotide-binding</keyword>
<dbReference type="PANTHER" id="PTHR43065:SF10">
    <property type="entry name" value="PEROXIDE STRESS-ACTIVATED HISTIDINE KINASE MAK3"/>
    <property type="match status" value="1"/>
</dbReference>
<keyword evidence="8" id="KW-0902">Two-component regulatory system</keyword>
<dbReference type="InterPro" id="IPR013767">
    <property type="entry name" value="PAS_fold"/>
</dbReference>
<dbReference type="InterPro" id="IPR003661">
    <property type="entry name" value="HisK_dim/P_dom"/>
</dbReference>
<keyword evidence="6 14" id="KW-0418">Kinase</keyword>
<feature type="domain" description="Histidine kinase" evidence="11">
    <location>
        <begin position="246"/>
        <end position="461"/>
    </location>
</feature>
<organism evidence="14 15">
    <name type="scientific">Maricaulis virginensis</name>
    <dbReference type="NCBI Taxonomy" id="144022"/>
    <lineage>
        <taxon>Bacteria</taxon>
        <taxon>Pseudomonadati</taxon>
        <taxon>Pseudomonadota</taxon>
        <taxon>Alphaproteobacteria</taxon>
        <taxon>Maricaulales</taxon>
        <taxon>Maricaulaceae</taxon>
        <taxon>Maricaulis</taxon>
    </lineage>
</organism>
<dbReference type="PROSITE" id="PS50113">
    <property type="entry name" value="PAC"/>
    <property type="match status" value="1"/>
</dbReference>
<dbReference type="Pfam" id="PF13426">
    <property type="entry name" value="PAS_9"/>
    <property type="match status" value="1"/>
</dbReference>
<dbReference type="EMBL" id="BSFE01000004">
    <property type="protein sequence ID" value="GLK52272.1"/>
    <property type="molecule type" value="Genomic_DNA"/>
</dbReference>
<dbReference type="AlphaFoldDB" id="A0A9W6MNP0"/>
<dbReference type="Gene3D" id="1.10.287.130">
    <property type="match status" value="1"/>
</dbReference>
<accession>A0A9W6MNP0</accession>
<dbReference type="PANTHER" id="PTHR43065">
    <property type="entry name" value="SENSOR HISTIDINE KINASE"/>
    <property type="match status" value="1"/>
</dbReference>
<dbReference type="InterPro" id="IPR036890">
    <property type="entry name" value="HATPase_C_sf"/>
</dbReference>
<reference evidence="14" key="2">
    <citation type="submission" date="2023-01" db="EMBL/GenBank/DDBJ databases">
        <authorList>
            <person name="Sun Q."/>
            <person name="Evtushenko L."/>
        </authorList>
    </citation>
    <scope>NUCLEOTIDE SEQUENCE</scope>
    <source>
        <strain evidence="14">VKM B-1513</strain>
    </source>
</reference>
<dbReference type="NCBIfam" id="TIGR00229">
    <property type="entry name" value="sensory_box"/>
    <property type="match status" value="2"/>
</dbReference>
<evidence type="ECO:0000256" key="5">
    <source>
        <dbReference type="ARBA" id="ARBA00022741"/>
    </source>
</evidence>
<dbReference type="Gene3D" id="6.10.250.2580">
    <property type="match status" value="1"/>
</dbReference>
<dbReference type="PROSITE" id="PS50109">
    <property type="entry name" value="HIS_KIN"/>
    <property type="match status" value="1"/>
</dbReference>
<evidence type="ECO:0000256" key="3">
    <source>
        <dbReference type="ARBA" id="ARBA00022553"/>
    </source>
</evidence>
<dbReference type="PROSITE" id="PS50112">
    <property type="entry name" value="PAS"/>
    <property type="match status" value="2"/>
</dbReference>
<dbReference type="GO" id="GO:0005524">
    <property type="term" value="F:ATP binding"/>
    <property type="evidence" value="ECO:0007669"/>
    <property type="project" value="UniProtKB-KW"/>
</dbReference>
<evidence type="ECO:0000256" key="2">
    <source>
        <dbReference type="ARBA" id="ARBA00012438"/>
    </source>
</evidence>
<dbReference type="CDD" id="cd00082">
    <property type="entry name" value="HisKA"/>
    <property type="match status" value="1"/>
</dbReference>
<evidence type="ECO:0000313" key="14">
    <source>
        <dbReference type="EMBL" id="GLK52272.1"/>
    </source>
</evidence>
<feature type="domain" description="PAS" evidence="12">
    <location>
        <begin position="1"/>
        <end position="44"/>
    </location>
</feature>
<protein>
    <recommendedName>
        <fullName evidence="10">Sensor protein FixL</fullName>
        <ecNumber evidence="2">2.7.13.3</ecNumber>
    </recommendedName>
</protein>
<evidence type="ECO:0000256" key="1">
    <source>
        <dbReference type="ARBA" id="ARBA00000085"/>
    </source>
</evidence>
<keyword evidence="7" id="KW-0067">ATP-binding</keyword>
<dbReference type="SMART" id="SM00388">
    <property type="entry name" value="HisKA"/>
    <property type="match status" value="1"/>
</dbReference>
<dbReference type="CDD" id="cd00130">
    <property type="entry name" value="PAS"/>
    <property type="match status" value="1"/>
</dbReference>
<dbReference type="Proteomes" id="UP001143486">
    <property type="component" value="Unassembled WGS sequence"/>
</dbReference>
<evidence type="ECO:0000259" key="12">
    <source>
        <dbReference type="PROSITE" id="PS50112"/>
    </source>
</evidence>
<dbReference type="SUPFAM" id="SSF47384">
    <property type="entry name" value="Homodimeric domain of signal transducing histidine kinase"/>
    <property type="match status" value="1"/>
</dbReference>
<dbReference type="InterPro" id="IPR004358">
    <property type="entry name" value="Sig_transdc_His_kin-like_C"/>
</dbReference>
<gene>
    <name evidence="14" type="ORF">GCM10017621_17800</name>
</gene>
<dbReference type="InterPro" id="IPR003594">
    <property type="entry name" value="HATPase_dom"/>
</dbReference>
<dbReference type="Pfam" id="PF02518">
    <property type="entry name" value="HATPase_c"/>
    <property type="match status" value="1"/>
</dbReference>
<feature type="domain" description="PAS" evidence="12">
    <location>
        <begin position="99"/>
        <end position="169"/>
    </location>
</feature>
<dbReference type="FunFam" id="3.30.450.20:FF:000060">
    <property type="entry name" value="Sensor protein FixL"/>
    <property type="match status" value="1"/>
</dbReference>
<dbReference type="SUPFAM" id="SSF55874">
    <property type="entry name" value="ATPase domain of HSP90 chaperone/DNA topoisomerase II/histidine kinase"/>
    <property type="match status" value="1"/>
</dbReference>
<keyword evidence="4" id="KW-0808">Transferase</keyword>
<dbReference type="Gene3D" id="3.30.450.20">
    <property type="entry name" value="PAS domain"/>
    <property type="match status" value="2"/>
</dbReference>
<dbReference type="InterPro" id="IPR005467">
    <property type="entry name" value="His_kinase_dom"/>
</dbReference>
<dbReference type="SMART" id="SM00091">
    <property type="entry name" value="PAS"/>
    <property type="match status" value="1"/>
</dbReference>
<evidence type="ECO:0000256" key="4">
    <source>
        <dbReference type="ARBA" id="ARBA00022679"/>
    </source>
</evidence>
<dbReference type="InterPro" id="IPR035965">
    <property type="entry name" value="PAS-like_dom_sf"/>
</dbReference>
<dbReference type="PRINTS" id="PR00344">
    <property type="entry name" value="BCTRLSENSOR"/>
</dbReference>
<dbReference type="InterPro" id="IPR036097">
    <property type="entry name" value="HisK_dim/P_sf"/>
</dbReference>
<dbReference type="Pfam" id="PF00989">
    <property type="entry name" value="PAS"/>
    <property type="match status" value="1"/>
</dbReference>
<dbReference type="Pfam" id="PF00512">
    <property type="entry name" value="HisKA"/>
    <property type="match status" value="1"/>
</dbReference>
<dbReference type="InterPro" id="IPR000014">
    <property type="entry name" value="PAS"/>
</dbReference>
<proteinExistence type="predicted"/>
<dbReference type="InterPro" id="IPR000700">
    <property type="entry name" value="PAS-assoc_C"/>
</dbReference>
<evidence type="ECO:0000256" key="7">
    <source>
        <dbReference type="ARBA" id="ARBA00022840"/>
    </source>
</evidence>
<evidence type="ECO:0000259" key="13">
    <source>
        <dbReference type="PROSITE" id="PS50113"/>
    </source>
</evidence>
<evidence type="ECO:0000256" key="10">
    <source>
        <dbReference type="ARBA" id="ARBA00070616"/>
    </source>
</evidence>
<name>A0A9W6MNP0_9PROT</name>
<dbReference type="GO" id="GO:0006355">
    <property type="term" value="P:regulation of DNA-templated transcription"/>
    <property type="evidence" value="ECO:0007669"/>
    <property type="project" value="InterPro"/>
</dbReference>
<comment type="caution">
    <text evidence="14">The sequence shown here is derived from an EMBL/GenBank/DDBJ whole genome shotgun (WGS) entry which is preliminary data.</text>
</comment>
<dbReference type="Gene3D" id="3.30.565.10">
    <property type="entry name" value="Histidine kinase-like ATPase, C-terminal domain"/>
    <property type="match status" value="1"/>
</dbReference>
<dbReference type="EC" id="2.7.13.3" evidence="2"/>